<keyword evidence="2 4" id="KW-0863">Zinc-finger</keyword>
<keyword evidence="1" id="KW-0479">Metal-binding</keyword>
<dbReference type="EMBL" id="JAFJZO010000021">
    <property type="protein sequence ID" value="KAG5505781.1"/>
    <property type="molecule type" value="Genomic_DNA"/>
</dbReference>
<feature type="region of interest" description="Disordered" evidence="5">
    <location>
        <begin position="104"/>
        <end position="123"/>
    </location>
</feature>
<sequence>MGDISGAEASPPVHVHTVISFSGADSAPVGSAVDMVNAFLPAQVMVTAVMNAEIEIPDLPDDPASAREWVAHSCPPFSPQEVISTFDIVQQQPSLPITATARIGHSESGVGEETAASPSPPPPRALEVKECAICLEPLFATSGVRATPDSDANVANATLPLSRSTTADSDAPPIASQPSSSRLPAPLSPHDGATEATTAARTVREVYCGHRFHEPCILRWIQAGHYLCPLCRSPFVFE</sequence>
<evidence type="ECO:0000259" key="6">
    <source>
        <dbReference type="PROSITE" id="PS50089"/>
    </source>
</evidence>
<dbReference type="KEGG" id="phet:94291163"/>
<feature type="region of interest" description="Disordered" evidence="5">
    <location>
        <begin position="161"/>
        <end position="196"/>
    </location>
</feature>
<protein>
    <recommendedName>
        <fullName evidence="6">RING-type domain-containing protein</fullName>
    </recommendedName>
</protein>
<evidence type="ECO:0000313" key="7">
    <source>
        <dbReference type="EMBL" id="KAG5505781.1"/>
    </source>
</evidence>
<evidence type="ECO:0000256" key="5">
    <source>
        <dbReference type="SAM" id="MobiDB-lite"/>
    </source>
</evidence>
<dbReference type="RefSeq" id="XP_067757449.1">
    <property type="nucleotide sequence ID" value="XM_067901086.1"/>
</dbReference>
<dbReference type="InterPro" id="IPR013083">
    <property type="entry name" value="Znf_RING/FYVE/PHD"/>
</dbReference>
<comment type="caution">
    <text evidence="7">The sequence shown here is derived from an EMBL/GenBank/DDBJ whole genome shotgun (WGS) entry which is preliminary data.</text>
</comment>
<organism evidence="7 8">
    <name type="scientific">Porcisia hertigi</name>
    <dbReference type="NCBI Taxonomy" id="2761500"/>
    <lineage>
        <taxon>Eukaryota</taxon>
        <taxon>Discoba</taxon>
        <taxon>Euglenozoa</taxon>
        <taxon>Kinetoplastea</taxon>
        <taxon>Metakinetoplastina</taxon>
        <taxon>Trypanosomatida</taxon>
        <taxon>Trypanosomatidae</taxon>
        <taxon>Leishmaniinae</taxon>
        <taxon>Porcisia</taxon>
    </lineage>
</organism>
<dbReference type="PANTHER" id="PTHR45969:SF69">
    <property type="entry name" value="FINGER DOMAIN PROTEIN, PUTATIVE (AFU_ORTHOLOGUE AFUA_3G12190)-RELATED"/>
    <property type="match status" value="1"/>
</dbReference>
<keyword evidence="3" id="KW-0862">Zinc</keyword>
<dbReference type="PROSITE" id="PS50089">
    <property type="entry name" value="ZF_RING_2"/>
    <property type="match status" value="1"/>
</dbReference>
<dbReference type="GO" id="GO:0061630">
    <property type="term" value="F:ubiquitin protein ligase activity"/>
    <property type="evidence" value="ECO:0007669"/>
    <property type="project" value="TreeGrafter"/>
</dbReference>
<proteinExistence type="predicted"/>
<keyword evidence="8" id="KW-1185">Reference proteome</keyword>
<feature type="domain" description="RING-type" evidence="6">
    <location>
        <begin position="208"/>
        <end position="232"/>
    </location>
</feature>
<dbReference type="GO" id="GO:0016567">
    <property type="term" value="P:protein ubiquitination"/>
    <property type="evidence" value="ECO:0007669"/>
    <property type="project" value="TreeGrafter"/>
</dbReference>
<evidence type="ECO:0000256" key="2">
    <source>
        <dbReference type="ARBA" id="ARBA00022771"/>
    </source>
</evidence>
<gene>
    <name evidence="7" type="ORF">JKF63_05117</name>
</gene>
<dbReference type="AlphaFoldDB" id="A0A836ITB6"/>
<dbReference type="InterPro" id="IPR001841">
    <property type="entry name" value="Znf_RING"/>
</dbReference>
<feature type="compositionally biased region" description="Low complexity" evidence="5">
    <location>
        <begin position="176"/>
        <end position="196"/>
    </location>
</feature>
<dbReference type="CDD" id="cd16448">
    <property type="entry name" value="RING-H2"/>
    <property type="match status" value="1"/>
</dbReference>
<evidence type="ECO:0000256" key="4">
    <source>
        <dbReference type="PROSITE-ProRule" id="PRU00175"/>
    </source>
</evidence>
<dbReference type="GeneID" id="94291163"/>
<dbReference type="OrthoDB" id="8062037at2759"/>
<dbReference type="GO" id="GO:0008270">
    <property type="term" value="F:zinc ion binding"/>
    <property type="evidence" value="ECO:0007669"/>
    <property type="project" value="UniProtKB-KW"/>
</dbReference>
<dbReference type="SUPFAM" id="SSF57850">
    <property type="entry name" value="RING/U-box"/>
    <property type="match status" value="1"/>
</dbReference>
<name>A0A836ITB6_9TRYP</name>
<dbReference type="Proteomes" id="UP000674318">
    <property type="component" value="Chromosome 21"/>
</dbReference>
<dbReference type="PANTHER" id="PTHR45969">
    <property type="entry name" value="RING ZINC FINGER PROTEIN-RELATED"/>
    <property type="match status" value="1"/>
</dbReference>
<accession>A0A836ITB6</accession>
<dbReference type="SMART" id="SM00184">
    <property type="entry name" value="RING"/>
    <property type="match status" value="1"/>
</dbReference>
<dbReference type="Pfam" id="PF13639">
    <property type="entry name" value="zf-RING_2"/>
    <property type="match status" value="1"/>
</dbReference>
<reference evidence="7 8" key="1">
    <citation type="submission" date="2021-02" db="EMBL/GenBank/DDBJ databases">
        <title>Porcisia hertigi Genome sequencing and assembly.</title>
        <authorList>
            <person name="Almutairi H."/>
            <person name="Gatherer D."/>
        </authorList>
    </citation>
    <scope>NUCLEOTIDE SEQUENCE [LARGE SCALE GENOMIC DNA]</scope>
    <source>
        <strain evidence="7 8">C119</strain>
    </source>
</reference>
<dbReference type="Gene3D" id="3.30.40.10">
    <property type="entry name" value="Zinc/RING finger domain, C3HC4 (zinc finger)"/>
    <property type="match status" value="1"/>
</dbReference>
<evidence type="ECO:0000256" key="1">
    <source>
        <dbReference type="ARBA" id="ARBA00022723"/>
    </source>
</evidence>
<evidence type="ECO:0000256" key="3">
    <source>
        <dbReference type="ARBA" id="ARBA00022833"/>
    </source>
</evidence>
<evidence type="ECO:0000313" key="8">
    <source>
        <dbReference type="Proteomes" id="UP000674318"/>
    </source>
</evidence>